<dbReference type="Pfam" id="PF03279">
    <property type="entry name" value="Lip_A_acyltrans"/>
    <property type="match status" value="1"/>
</dbReference>
<keyword evidence="6 8" id="KW-0012">Acyltransferase</keyword>
<accession>A0ABW9ZQN1</accession>
<sequence>MYYIIYPIFYLLSLLPWRVLYLVSDAAYGLIYYVFGYRREVVMHNLSIAFPEKTEQERVRIAKDFYQNFTDTFIETIKLISVSDRSFSRRFTSNIEVINALYDTGRSAQMFTGHFFNWEFANLGFSKYAKLPLVVVYLPVANKGLNRIIVDLRKRYGSLMLSATEFRHKFKELTPPQYALGLAADQNPGSPDKAYWIPFFNRMTPFVPGPEKGAKTNNMICAFGHFYKVKRGYYHFELEVMTLSPNDFGEGQLTALYVQYLEKAIRKEPANYLWSHRRWKWEFDPAKHRSVGIDATRNDG</sequence>
<evidence type="ECO:0000256" key="1">
    <source>
        <dbReference type="ARBA" id="ARBA00004533"/>
    </source>
</evidence>
<evidence type="ECO:0000256" key="6">
    <source>
        <dbReference type="ARBA" id="ARBA00023315"/>
    </source>
</evidence>
<evidence type="ECO:0000256" key="7">
    <source>
        <dbReference type="SAM" id="Phobius"/>
    </source>
</evidence>
<proteinExistence type="predicted"/>
<evidence type="ECO:0000313" key="8">
    <source>
        <dbReference type="EMBL" id="NCI48589.1"/>
    </source>
</evidence>
<dbReference type="RefSeq" id="WP_161816910.1">
    <property type="nucleotide sequence ID" value="NZ_JAACJS010000002.1"/>
</dbReference>
<evidence type="ECO:0000256" key="2">
    <source>
        <dbReference type="ARBA" id="ARBA00022475"/>
    </source>
</evidence>
<dbReference type="PANTHER" id="PTHR30606">
    <property type="entry name" value="LIPID A BIOSYNTHESIS LAUROYL ACYLTRANSFERASE"/>
    <property type="match status" value="1"/>
</dbReference>
<protein>
    <submittedName>
        <fullName evidence="8">Lipid A biosynthesis acyltransferase</fullName>
    </submittedName>
</protein>
<name>A0ABW9ZQN1_9BACT</name>
<dbReference type="EMBL" id="JAACJS010000002">
    <property type="protein sequence ID" value="NCI48589.1"/>
    <property type="molecule type" value="Genomic_DNA"/>
</dbReference>
<comment type="subcellular location">
    <subcellularLocation>
        <location evidence="1">Cell inner membrane</location>
    </subcellularLocation>
</comment>
<reference evidence="8 9" key="1">
    <citation type="submission" date="2020-01" db="EMBL/GenBank/DDBJ databases">
        <title>Genome analysis.</title>
        <authorList>
            <person name="Wu S."/>
            <person name="Wang G."/>
        </authorList>
    </citation>
    <scope>NUCLEOTIDE SEQUENCE [LARGE SCALE GENOMIC DNA]</scope>
    <source>
        <strain evidence="8 9">SYL130</strain>
    </source>
</reference>
<gene>
    <name evidence="8" type="ORF">GWC95_01550</name>
</gene>
<evidence type="ECO:0000313" key="9">
    <source>
        <dbReference type="Proteomes" id="UP000753802"/>
    </source>
</evidence>
<dbReference type="Proteomes" id="UP000753802">
    <property type="component" value="Unassembled WGS sequence"/>
</dbReference>
<evidence type="ECO:0000256" key="4">
    <source>
        <dbReference type="ARBA" id="ARBA00022679"/>
    </source>
</evidence>
<comment type="caution">
    <text evidence="8">The sequence shown here is derived from an EMBL/GenBank/DDBJ whole genome shotgun (WGS) entry which is preliminary data.</text>
</comment>
<dbReference type="CDD" id="cd07984">
    <property type="entry name" value="LPLAT_LABLAT-like"/>
    <property type="match status" value="1"/>
</dbReference>
<dbReference type="InterPro" id="IPR004960">
    <property type="entry name" value="LipA_acyltrans"/>
</dbReference>
<keyword evidence="7" id="KW-0812">Transmembrane</keyword>
<keyword evidence="3" id="KW-0997">Cell inner membrane</keyword>
<keyword evidence="4" id="KW-0808">Transferase</keyword>
<keyword evidence="5 7" id="KW-0472">Membrane</keyword>
<feature type="transmembrane region" description="Helical" evidence="7">
    <location>
        <begin position="15"/>
        <end position="35"/>
    </location>
</feature>
<keyword evidence="7" id="KW-1133">Transmembrane helix</keyword>
<evidence type="ECO:0000256" key="5">
    <source>
        <dbReference type="ARBA" id="ARBA00023136"/>
    </source>
</evidence>
<evidence type="ECO:0000256" key="3">
    <source>
        <dbReference type="ARBA" id="ARBA00022519"/>
    </source>
</evidence>
<dbReference type="GO" id="GO:0016746">
    <property type="term" value="F:acyltransferase activity"/>
    <property type="evidence" value="ECO:0007669"/>
    <property type="project" value="UniProtKB-KW"/>
</dbReference>
<keyword evidence="2" id="KW-1003">Cell membrane</keyword>
<keyword evidence="9" id="KW-1185">Reference proteome</keyword>
<organism evidence="8 9">
    <name type="scientific">Sediminibacterium roseum</name>
    <dbReference type="NCBI Taxonomy" id="1978412"/>
    <lineage>
        <taxon>Bacteria</taxon>
        <taxon>Pseudomonadati</taxon>
        <taxon>Bacteroidota</taxon>
        <taxon>Chitinophagia</taxon>
        <taxon>Chitinophagales</taxon>
        <taxon>Chitinophagaceae</taxon>
        <taxon>Sediminibacterium</taxon>
    </lineage>
</organism>
<dbReference type="PANTHER" id="PTHR30606:SF10">
    <property type="entry name" value="PHOSPHATIDYLINOSITOL MANNOSIDE ACYLTRANSFERASE"/>
    <property type="match status" value="1"/>
</dbReference>